<accession>A0A9W7XE54</accession>
<evidence type="ECO:0000259" key="1">
    <source>
        <dbReference type="Pfam" id="PF19259"/>
    </source>
</evidence>
<evidence type="ECO:0000313" key="3">
    <source>
        <dbReference type="Proteomes" id="UP001145021"/>
    </source>
</evidence>
<reference evidence="2" key="1">
    <citation type="submission" date="2022-07" db="EMBL/GenBank/DDBJ databases">
        <title>Phylogenomic reconstructions and comparative analyses of Kickxellomycotina fungi.</title>
        <authorList>
            <person name="Reynolds N.K."/>
            <person name="Stajich J.E."/>
            <person name="Barry K."/>
            <person name="Grigoriev I.V."/>
            <person name="Crous P."/>
            <person name="Smith M.E."/>
        </authorList>
    </citation>
    <scope>NUCLEOTIDE SEQUENCE</scope>
    <source>
        <strain evidence="2">NBRC 105413</strain>
    </source>
</reference>
<feature type="non-terminal residue" evidence="2">
    <location>
        <position position="222"/>
    </location>
</feature>
<dbReference type="InterPro" id="IPR045358">
    <property type="entry name" value="Ty3_capsid"/>
</dbReference>
<dbReference type="Pfam" id="PF19259">
    <property type="entry name" value="Ty3_capsid"/>
    <property type="match status" value="1"/>
</dbReference>
<sequence>MAMDHGSSSQSNLSDNMSFQMQIVEQLGVMSDKVKALDKENHKLKSAYMMMARCDNVLATVQMPASSVKKMPPNVSLPKFSGEYQEDIHSWWIQINMVFSTAQVSKGNRFLHTISLLQETAASWFMSKYSNGAALTWEQFGKDLFFHFEDRLMELNLCDQLFDLKQNGDIGKYVSDFQKIVSHLDTMSTINKVAFFQQGLYKWVCSHVRSIASIDSLEDNIR</sequence>
<dbReference type="Proteomes" id="UP001145021">
    <property type="component" value="Unassembled WGS sequence"/>
</dbReference>
<comment type="caution">
    <text evidence="2">The sequence shown here is derived from an EMBL/GenBank/DDBJ whole genome shotgun (WGS) entry which is preliminary data.</text>
</comment>
<dbReference type="AlphaFoldDB" id="A0A9W7XE54"/>
<protein>
    <recommendedName>
        <fullName evidence="1">Ty3 transposon capsid-like protein domain-containing protein</fullName>
    </recommendedName>
</protein>
<organism evidence="2 3">
    <name type="scientific">Coemansia asiatica</name>
    <dbReference type="NCBI Taxonomy" id="1052880"/>
    <lineage>
        <taxon>Eukaryota</taxon>
        <taxon>Fungi</taxon>
        <taxon>Fungi incertae sedis</taxon>
        <taxon>Zoopagomycota</taxon>
        <taxon>Kickxellomycotina</taxon>
        <taxon>Kickxellomycetes</taxon>
        <taxon>Kickxellales</taxon>
        <taxon>Kickxellaceae</taxon>
        <taxon>Coemansia</taxon>
    </lineage>
</organism>
<evidence type="ECO:0000313" key="2">
    <source>
        <dbReference type="EMBL" id="KAJ1641597.1"/>
    </source>
</evidence>
<dbReference type="EMBL" id="JANBOH010000871">
    <property type="protein sequence ID" value="KAJ1641597.1"/>
    <property type="molecule type" value="Genomic_DNA"/>
</dbReference>
<gene>
    <name evidence="2" type="ORF">LPJ64_006441</name>
</gene>
<keyword evidence="3" id="KW-1185">Reference proteome</keyword>
<name>A0A9W7XE54_9FUNG</name>
<proteinExistence type="predicted"/>
<feature type="domain" description="Ty3 transposon capsid-like protein" evidence="1">
    <location>
        <begin position="87"/>
        <end position="209"/>
    </location>
</feature>